<feature type="repeat" description="TPR" evidence="1">
    <location>
        <begin position="462"/>
        <end position="495"/>
    </location>
</feature>
<dbReference type="Gene3D" id="1.25.40.10">
    <property type="entry name" value="Tetratricopeptide repeat domain"/>
    <property type="match status" value="2"/>
</dbReference>
<accession>A0A543CKT2</accession>
<dbReference type="PROSITE" id="PS50293">
    <property type="entry name" value="TPR_REGION"/>
    <property type="match status" value="1"/>
</dbReference>
<sequence length="793" mass="86206">MTAPLVQRDEPAAGEVAAASYGARLPVSLTPPPRQLPGDVAAFTGRRTQLADLDRLLAESTVNATAVVISAVSGTAGVGKTALAVHWGHRVAKAFPDGQLYLNLRGYDPDRPMQAAEALEVFLRTLGVEAAAIPHRLDERAARYRTLLADRKMLVLLDNAHSVDQVRDLLPGSPSCLVLVTSRGTLPGLVVRHGAVRINLDVLTSEDAITLLRRLVGSRLDDEPEQAAALVERCARLPLAIRIAAELAAARPSVPLSQLVDELGDESRRLDLLATEEDDYTTVRTVFSWSCRHLSDDALSAFQLLGLHPGRDIDLDATAALLGSDRTATRRLLDLLCRAHLVEETGRGRFGMHDLLRAYAAEQAARRDDRHAALTRLFDHYLHTAVRAVELARPHDPWLTAEGANLIAVAAAAVDVSPRHTIELSDCLAHHLDTRARYRDGLSLHRLALRAMRARHDRAGEGDALDRLGIAYMRTGSYPEAIDHHRRALAIHRELGDLAAEGRARHGLGTVAWRLGRYDEAREHLEAALGIRRQLGDLPGEGAALYGLGTVYRQVGDYGEAMDHQRRALAIYRECGDQIGESRVLINLGATIERVGGYDEALDHYERALTINREIGNRLGEAVALTNLGAVTARLGRFAEGLVHQENALPLYREIGNRVGLADALHCLGTLHHLTGRHDEALDHLRRSIALAHEIGEADVETSALVDLGEALRAIGKDDDAAAAYRSALALAEQTGDRYERARALSGLGRLSRAAGDLEGARRAWRVAAAFYDTLGVPEAAETHELLAALDQD</sequence>
<name>A0A543CKT2_9ACTN</name>
<proteinExistence type="predicted"/>
<keyword evidence="3" id="KW-1185">Reference proteome</keyword>
<dbReference type="SUPFAM" id="SSF52540">
    <property type="entry name" value="P-loop containing nucleoside triphosphate hydrolases"/>
    <property type="match status" value="1"/>
</dbReference>
<dbReference type="RefSeq" id="WP_141956227.1">
    <property type="nucleotide sequence ID" value="NZ_VFOZ01000001.1"/>
</dbReference>
<dbReference type="Gene3D" id="3.40.50.300">
    <property type="entry name" value="P-loop containing nucleotide triphosphate hydrolases"/>
    <property type="match status" value="1"/>
</dbReference>
<dbReference type="InterPro" id="IPR019734">
    <property type="entry name" value="TPR_rpt"/>
</dbReference>
<protein>
    <submittedName>
        <fullName evidence="2">Tetratricopeptide (TPR) repeat protein</fullName>
    </submittedName>
</protein>
<feature type="repeat" description="TPR" evidence="1">
    <location>
        <begin position="662"/>
        <end position="695"/>
    </location>
</feature>
<evidence type="ECO:0000256" key="1">
    <source>
        <dbReference type="PROSITE-ProRule" id="PRU00339"/>
    </source>
</evidence>
<dbReference type="Pfam" id="PF13176">
    <property type="entry name" value="TPR_7"/>
    <property type="match status" value="2"/>
</dbReference>
<comment type="caution">
    <text evidence="2">The sequence shown here is derived from an EMBL/GenBank/DDBJ whole genome shotgun (WGS) entry which is preliminary data.</text>
</comment>
<dbReference type="InterPro" id="IPR011990">
    <property type="entry name" value="TPR-like_helical_dom_sf"/>
</dbReference>
<feature type="repeat" description="TPR" evidence="1">
    <location>
        <begin position="702"/>
        <end position="735"/>
    </location>
</feature>
<evidence type="ECO:0000313" key="3">
    <source>
        <dbReference type="Proteomes" id="UP000316096"/>
    </source>
</evidence>
<evidence type="ECO:0000313" key="2">
    <source>
        <dbReference type="EMBL" id="TQL97497.1"/>
    </source>
</evidence>
<feature type="repeat" description="TPR" evidence="1">
    <location>
        <begin position="582"/>
        <end position="615"/>
    </location>
</feature>
<dbReference type="SUPFAM" id="SSF48452">
    <property type="entry name" value="TPR-like"/>
    <property type="match status" value="2"/>
</dbReference>
<dbReference type="EMBL" id="VFOZ01000001">
    <property type="protein sequence ID" value="TQL97497.1"/>
    <property type="molecule type" value="Genomic_DNA"/>
</dbReference>
<feature type="repeat" description="TPR" evidence="1">
    <location>
        <begin position="542"/>
        <end position="575"/>
    </location>
</feature>
<dbReference type="Pfam" id="PF13424">
    <property type="entry name" value="TPR_12"/>
    <property type="match status" value="2"/>
</dbReference>
<keyword evidence="1" id="KW-0802">TPR repeat</keyword>
<dbReference type="InterPro" id="IPR027417">
    <property type="entry name" value="P-loop_NTPase"/>
</dbReference>
<dbReference type="AlphaFoldDB" id="A0A543CKT2"/>
<dbReference type="GO" id="GO:0042802">
    <property type="term" value="F:identical protein binding"/>
    <property type="evidence" value="ECO:0007669"/>
    <property type="project" value="InterPro"/>
</dbReference>
<dbReference type="PROSITE" id="PS50005">
    <property type="entry name" value="TPR"/>
    <property type="match status" value="5"/>
</dbReference>
<dbReference type="Proteomes" id="UP000316096">
    <property type="component" value="Unassembled WGS sequence"/>
</dbReference>
<dbReference type="PANTHER" id="PTHR47691">
    <property type="entry name" value="REGULATOR-RELATED"/>
    <property type="match status" value="1"/>
</dbReference>
<dbReference type="Pfam" id="PF07721">
    <property type="entry name" value="TPR_4"/>
    <property type="match status" value="1"/>
</dbReference>
<dbReference type="OrthoDB" id="5521887at2"/>
<dbReference type="GO" id="GO:0043531">
    <property type="term" value="F:ADP binding"/>
    <property type="evidence" value="ECO:0007669"/>
    <property type="project" value="InterPro"/>
</dbReference>
<gene>
    <name evidence="2" type="ORF">FB559_3087</name>
</gene>
<dbReference type="SMART" id="SM00028">
    <property type="entry name" value="TPR"/>
    <property type="match status" value="8"/>
</dbReference>
<dbReference type="PANTHER" id="PTHR47691:SF3">
    <property type="entry name" value="HTH-TYPE TRANSCRIPTIONAL REGULATOR RV0890C-RELATED"/>
    <property type="match status" value="1"/>
</dbReference>
<dbReference type="InterPro" id="IPR011717">
    <property type="entry name" value="TPR-4"/>
</dbReference>
<dbReference type="Pfam" id="PF13374">
    <property type="entry name" value="TPR_10"/>
    <property type="match status" value="1"/>
</dbReference>
<organism evidence="2 3">
    <name type="scientific">Actinoallomurus bryophytorum</name>
    <dbReference type="NCBI Taxonomy" id="1490222"/>
    <lineage>
        <taxon>Bacteria</taxon>
        <taxon>Bacillati</taxon>
        <taxon>Actinomycetota</taxon>
        <taxon>Actinomycetes</taxon>
        <taxon>Streptosporangiales</taxon>
        <taxon>Thermomonosporaceae</taxon>
        <taxon>Actinoallomurus</taxon>
    </lineage>
</organism>
<reference evidence="2 3" key="1">
    <citation type="submission" date="2019-06" db="EMBL/GenBank/DDBJ databases">
        <title>Sequencing the genomes of 1000 actinobacteria strains.</title>
        <authorList>
            <person name="Klenk H.-P."/>
        </authorList>
    </citation>
    <scope>NUCLEOTIDE SEQUENCE [LARGE SCALE GENOMIC DNA]</scope>
    <source>
        <strain evidence="2 3">DSM 102200</strain>
    </source>
</reference>
<dbReference type="PRINTS" id="PR00364">
    <property type="entry name" value="DISEASERSIST"/>
</dbReference>